<accession>A0AAW0LM45</accession>
<feature type="chain" id="PRO_5043564503" evidence="1">
    <location>
        <begin position="22"/>
        <end position="202"/>
    </location>
</feature>
<evidence type="ECO:0000313" key="3">
    <source>
        <dbReference type="Proteomes" id="UP000237347"/>
    </source>
</evidence>
<dbReference type="Proteomes" id="UP000237347">
    <property type="component" value="Unassembled WGS sequence"/>
</dbReference>
<name>A0AAW0LM45_QUESU</name>
<evidence type="ECO:0000313" key="2">
    <source>
        <dbReference type="EMBL" id="KAK7852575.1"/>
    </source>
</evidence>
<dbReference type="AlphaFoldDB" id="A0AAW0LM45"/>
<dbReference type="EMBL" id="PKMF04000074">
    <property type="protein sequence ID" value="KAK7852575.1"/>
    <property type="molecule type" value="Genomic_DNA"/>
</dbReference>
<dbReference type="Gene3D" id="3.80.10.10">
    <property type="entry name" value="Ribonuclease Inhibitor"/>
    <property type="match status" value="1"/>
</dbReference>
<dbReference type="PANTHER" id="PTHR48009:SF12">
    <property type="entry name" value="LEUCINE-RICH REPEAT RECEPTOR-LIKE PROTEIN KINASE PEPR2"/>
    <property type="match status" value="1"/>
</dbReference>
<proteinExistence type="predicted"/>
<dbReference type="InterPro" id="IPR053213">
    <property type="entry name" value="RLP29"/>
</dbReference>
<dbReference type="PANTHER" id="PTHR48009">
    <property type="entry name" value="LEUCINE-RICH REPEAT (LRR) FAMILY PROTEIN"/>
    <property type="match status" value="1"/>
</dbReference>
<dbReference type="InterPro" id="IPR032675">
    <property type="entry name" value="LRR_dom_sf"/>
</dbReference>
<feature type="signal peptide" evidence="1">
    <location>
        <begin position="1"/>
        <end position="21"/>
    </location>
</feature>
<reference evidence="2 3" key="1">
    <citation type="journal article" date="2018" name="Sci. Data">
        <title>The draft genome sequence of cork oak.</title>
        <authorList>
            <person name="Ramos A.M."/>
            <person name="Usie A."/>
            <person name="Barbosa P."/>
            <person name="Barros P.M."/>
            <person name="Capote T."/>
            <person name="Chaves I."/>
            <person name="Simoes F."/>
            <person name="Abreu I."/>
            <person name="Carrasquinho I."/>
            <person name="Faro C."/>
            <person name="Guimaraes J.B."/>
            <person name="Mendonca D."/>
            <person name="Nobrega F."/>
            <person name="Rodrigues L."/>
            <person name="Saibo N.J.M."/>
            <person name="Varela M.C."/>
            <person name="Egas C."/>
            <person name="Matos J."/>
            <person name="Miguel C.M."/>
            <person name="Oliveira M.M."/>
            <person name="Ricardo C.P."/>
            <person name="Goncalves S."/>
        </authorList>
    </citation>
    <scope>NUCLEOTIDE SEQUENCE [LARGE SCALE GENOMIC DNA]</scope>
    <source>
        <strain evidence="3">cv. HL8</strain>
    </source>
</reference>
<gene>
    <name evidence="2" type="primary">LRR1_5</name>
    <name evidence="2" type="ORF">CFP56_038532</name>
</gene>
<keyword evidence="3" id="KW-1185">Reference proteome</keyword>
<sequence length="202" mass="21800">MAMCNGAFYDLSLLLLMLAFSQHFFLVDSTTDPADIKALKDLKNGLNLKSIVLGSCLSSWDFLLGPCDHIFSNHFTCSLICGRVVSGSFRVTEITLDSTGYSGLLTSTTWSLLYLQTLEILDNSFSSSIPDSLSNLTRLVNSIKRSLGMAKLGDACLSSSTASSLGVVKTLGSNNAEPPHSDASVEVEHIESFKQGLTFLEK</sequence>
<keyword evidence="1" id="KW-0732">Signal</keyword>
<organism evidence="2 3">
    <name type="scientific">Quercus suber</name>
    <name type="common">Cork oak</name>
    <dbReference type="NCBI Taxonomy" id="58331"/>
    <lineage>
        <taxon>Eukaryota</taxon>
        <taxon>Viridiplantae</taxon>
        <taxon>Streptophyta</taxon>
        <taxon>Embryophyta</taxon>
        <taxon>Tracheophyta</taxon>
        <taxon>Spermatophyta</taxon>
        <taxon>Magnoliopsida</taxon>
        <taxon>eudicotyledons</taxon>
        <taxon>Gunneridae</taxon>
        <taxon>Pentapetalae</taxon>
        <taxon>rosids</taxon>
        <taxon>fabids</taxon>
        <taxon>Fagales</taxon>
        <taxon>Fagaceae</taxon>
        <taxon>Quercus</taxon>
    </lineage>
</organism>
<protein>
    <submittedName>
        <fullName evidence="2">Leucine-rich repeat protein 1</fullName>
    </submittedName>
</protein>
<evidence type="ECO:0000256" key="1">
    <source>
        <dbReference type="SAM" id="SignalP"/>
    </source>
</evidence>
<dbReference type="SUPFAM" id="SSF52058">
    <property type="entry name" value="L domain-like"/>
    <property type="match status" value="1"/>
</dbReference>
<comment type="caution">
    <text evidence="2">The sequence shown here is derived from an EMBL/GenBank/DDBJ whole genome shotgun (WGS) entry which is preliminary data.</text>
</comment>